<dbReference type="SUPFAM" id="SSF53649">
    <property type="entry name" value="Alkaline phosphatase-like"/>
    <property type="match status" value="1"/>
</dbReference>
<dbReference type="RefSeq" id="WP_183979469.1">
    <property type="nucleotide sequence ID" value="NZ_JACIBY010000019.1"/>
</dbReference>
<dbReference type="Proteomes" id="UP000541352">
    <property type="component" value="Unassembled WGS sequence"/>
</dbReference>
<feature type="chain" id="PRO_5031346114" description="Phosphoglyceromutase" evidence="1">
    <location>
        <begin position="22"/>
        <end position="358"/>
    </location>
</feature>
<reference evidence="2 3" key="1">
    <citation type="submission" date="2020-08" db="EMBL/GenBank/DDBJ databases">
        <title>Genomic Encyclopedia of Type Strains, Phase IV (KMG-IV): sequencing the most valuable type-strain genomes for metagenomic binning, comparative biology and taxonomic classification.</title>
        <authorList>
            <person name="Goeker M."/>
        </authorList>
    </citation>
    <scope>NUCLEOTIDE SEQUENCE [LARGE SCALE GENOMIC DNA]</scope>
    <source>
        <strain evidence="2 3">DSM 17976</strain>
    </source>
</reference>
<feature type="signal peptide" evidence="1">
    <location>
        <begin position="1"/>
        <end position="21"/>
    </location>
</feature>
<evidence type="ECO:0000313" key="3">
    <source>
        <dbReference type="Proteomes" id="UP000541352"/>
    </source>
</evidence>
<dbReference type="InterPro" id="IPR002591">
    <property type="entry name" value="Phosphodiest/P_Trfase"/>
</dbReference>
<gene>
    <name evidence="2" type="ORF">FHS57_005691</name>
</gene>
<dbReference type="EMBL" id="JACIBY010000019">
    <property type="protein sequence ID" value="MBB3841662.1"/>
    <property type="molecule type" value="Genomic_DNA"/>
</dbReference>
<comment type="caution">
    <text evidence="2">The sequence shown here is derived from an EMBL/GenBank/DDBJ whole genome shotgun (WGS) entry which is preliminary data.</text>
</comment>
<accession>A0A7W5ZU91</accession>
<evidence type="ECO:0000313" key="2">
    <source>
        <dbReference type="EMBL" id="MBB3841662.1"/>
    </source>
</evidence>
<evidence type="ECO:0008006" key="4">
    <source>
        <dbReference type="Google" id="ProtNLM"/>
    </source>
</evidence>
<name>A0A7W5ZU91_9BACT</name>
<organism evidence="2 3">
    <name type="scientific">Runella defluvii</name>
    <dbReference type="NCBI Taxonomy" id="370973"/>
    <lineage>
        <taxon>Bacteria</taxon>
        <taxon>Pseudomonadati</taxon>
        <taxon>Bacteroidota</taxon>
        <taxon>Cytophagia</taxon>
        <taxon>Cytophagales</taxon>
        <taxon>Spirosomataceae</taxon>
        <taxon>Runella</taxon>
    </lineage>
</organism>
<dbReference type="Pfam" id="PF01663">
    <property type="entry name" value="Phosphodiest"/>
    <property type="match status" value="1"/>
</dbReference>
<protein>
    <recommendedName>
        <fullName evidence="4">Phosphoglyceromutase</fullName>
    </recommendedName>
</protein>
<keyword evidence="3" id="KW-1185">Reference proteome</keyword>
<dbReference type="Gene3D" id="3.40.720.10">
    <property type="entry name" value="Alkaline Phosphatase, subunit A"/>
    <property type="match status" value="1"/>
</dbReference>
<sequence length="358" mass="40962">MKTILSFLCSLLITLSSIAQRQTENVILVTTDGLRWQEMFGGADSSLLFDPTYTSDTAKLIKQFWANTPEERRQKLFPFFWSTIAKQGQLYGNRWNGSKMNISNTYWFSYPGYNEILSGFADERINSNDKIDNPNTTVFEFINNQPKYKGKVASYATWDVVPHIINEKRTGIPVNAGHEPVASPNPREQLLNDIQDKLPSPWGETRQDFITYYMAKEYIQKNKPKVFFLSFDETDDFAHAGKYDQYLLTANMVDKFIADLWTYLQSQPEYKGKTTILLTTDHGRGHTPKARWKDHGTKTPDCFQIWMGALGPDTPAKGEMQHAEVLFQNQIAQTLAKALGLHFTCEHPVGEAIQTVFK</sequence>
<evidence type="ECO:0000256" key="1">
    <source>
        <dbReference type="SAM" id="SignalP"/>
    </source>
</evidence>
<proteinExistence type="predicted"/>
<keyword evidence="1" id="KW-0732">Signal</keyword>
<dbReference type="InterPro" id="IPR017850">
    <property type="entry name" value="Alkaline_phosphatase_core_sf"/>
</dbReference>
<dbReference type="AlphaFoldDB" id="A0A7W5ZU91"/>